<proteinExistence type="predicted"/>
<reference evidence="1 2" key="1">
    <citation type="submission" date="2016-10" db="EMBL/GenBank/DDBJ databases">
        <authorList>
            <person name="de Groot N.N."/>
        </authorList>
    </citation>
    <scope>NUCLEOTIDE SEQUENCE [LARGE SCALE GENOMIC DNA]</scope>
    <source>
        <strain evidence="1 2">DSM 1801</strain>
    </source>
</reference>
<evidence type="ECO:0000313" key="1">
    <source>
        <dbReference type="EMBL" id="SES78029.1"/>
    </source>
</evidence>
<organism evidence="1 2">
    <name type="scientific">[Clostridium] polysaccharolyticum</name>
    <dbReference type="NCBI Taxonomy" id="29364"/>
    <lineage>
        <taxon>Bacteria</taxon>
        <taxon>Bacillati</taxon>
        <taxon>Bacillota</taxon>
        <taxon>Clostridia</taxon>
        <taxon>Lachnospirales</taxon>
        <taxon>Lachnospiraceae</taxon>
    </lineage>
</organism>
<evidence type="ECO:0000313" key="2">
    <source>
        <dbReference type="Proteomes" id="UP000199800"/>
    </source>
</evidence>
<accession>A0A1H9Z944</accession>
<name>A0A1H9Z944_9FIRM</name>
<dbReference type="RefSeq" id="WP_092476123.1">
    <property type="nucleotide sequence ID" value="NZ_FOHN01000003.1"/>
</dbReference>
<sequence length="168" mass="19924">MNEETLREVTILASQIAIRICEQKKNEWLKEQRDAGIQKIKWILKEYKIMMQYEKEHPDEKANISRIVEHNMGVDTVEYIIFVKERFDIALRILKYACITSGKLEEERCYQIISELYLECDGQRDNYLRGEDKISMIADKYNINKRTVYKDINKASSILATLYFGILN</sequence>
<keyword evidence="2" id="KW-1185">Reference proteome</keyword>
<dbReference type="Proteomes" id="UP000199800">
    <property type="component" value="Unassembled WGS sequence"/>
</dbReference>
<protein>
    <submittedName>
        <fullName evidence="1">Uncharacterized protein</fullName>
    </submittedName>
</protein>
<gene>
    <name evidence="1" type="ORF">SAMN04487772_10366</name>
</gene>
<dbReference type="STRING" id="29364.SAMN04487772_10366"/>
<dbReference type="OrthoDB" id="2739709at2"/>
<dbReference type="EMBL" id="FOHN01000003">
    <property type="protein sequence ID" value="SES78029.1"/>
    <property type="molecule type" value="Genomic_DNA"/>
</dbReference>
<dbReference type="AlphaFoldDB" id="A0A1H9Z944"/>